<feature type="region of interest" description="Disordered" evidence="1">
    <location>
        <begin position="17"/>
        <end position="37"/>
    </location>
</feature>
<accession>I4ERZ3</accession>
<feature type="compositionally biased region" description="Polar residues" evidence="1">
    <location>
        <begin position="68"/>
        <end position="79"/>
    </location>
</feature>
<reference evidence="2 3" key="1">
    <citation type="journal article" date="2012" name="J. Bacteriol.">
        <title>Genome Sequence of Radiation-Resistant Modestobacter marinus Strain BC501, a Representative Actinobacterium That Thrives on Calcareous Stone Surfaces.</title>
        <authorList>
            <person name="Normand P."/>
            <person name="Gury J."/>
            <person name="Pujic P."/>
            <person name="Chouaia B."/>
            <person name="Crotti E."/>
            <person name="Brusetti L."/>
            <person name="Daffonchio D."/>
            <person name="Vacherie B."/>
            <person name="Barbe V."/>
            <person name="Medigue C."/>
            <person name="Calteau A."/>
            <person name="Ghodhbane-Gtari F."/>
            <person name="Essoussi I."/>
            <person name="Nouioui I."/>
            <person name="Abbassi-Ghozzi I."/>
            <person name="Gtari M."/>
        </authorList>
    </citation>
    <scope>NUCLEOTIDE SEQUENCE [LARGE SCALE GENOMIC DNA]</scope>
    <source>
        <strain evidence="3">BC 501</strain>
    </source>
</reference>
<dbReference type="AlphaFoldDB" id="I4ERZ3"/>
<evidence type="ECO:0000313" key="2">
    <source>
        <dbReference type="EMBL" id="CCH86156.1"/>
    </source>
</evidence>
<dbReference type="HOGENOM" id="CLU_2012691_0_0_11"/>
<evidence type="ECO:0000313" key="3">
    <source>
        <dbReference type="Proteomes" id="UP000006461"/>
    </source>
</evidence>
<keyword evidence="3" id="KW-1185">Reference proteome</keyword>
<name>I4ERZ3_MODI5</name>
<dbReference type="EMBL" id="FO203431">
    <property type="protein sequence ID" value="CCH86156.1"/>
    <property type="molecule type" value="Genomic_DNA"/>
</dbReference>
<organism evidence="2 3">
    <name type="scientific">Modestobacter italicus (strain DSM 44449 / CECT 9708 / BC 501)</name>
    <dbReference type="NCBI Taxonomy" id="2732864"/>
    <lineage>
        <taxon>Bacteria</taxon>
        <taxon>Bacillati</taxon>
        <taxon>Actinomycetota</taxon>
        <taxon>Actinomycetes</taxon>
        <taxon>Geodermatophilales</taxon>
        <taxon>Geodermatophilaceae</taxon>
        <taxon>Modestobacter</taxon>
    </lineage>
</organism>
<feature type="compositionally biased region" description="Polar residues" evidence="1">
    <location>
        <begin position="18"/>
        <end position="31"/>
    </location>
</feature>
<feature type="region of interest" description="Disordered" evidence="1">
    <location>
        <begin position="68"/>
        <end position="123"/>
    </location>
</feature>
<evidence type="ECO:0000256" key="1">
    <source>
        <dbReference type="SAM" id="MobiDB-lite"/>
    </source>
</evidence>
<protein>
    <submittedName>
        <fullName evidence="2">Uncharacterized protein</fullName>
    </submittedName>
</protein>
<proteinExistence type="predicted"/>
<gene>
    <name evidence="2" type="ordered locus">MODMU_0701</name>
</gene>
<dbReference type="KEGG" id="mmar:MODMU_0701"/>
<dbReference type="Proteomes" id="UP000006461">
    <property type="component" value="Chromosome"/>
</dbReference>
<sequence>MTDRPDVEYQHPRLYRRGQSSVTDVGRNQPTGARGGYHMTIRRQQSFCPWVPLVVHTAAVLSQDVEQFGQTREPQSNHPQAPIVHGVSSGQLAVRQKTDPTSASPLGGPDTSGCRAGSLRRHF</sequence>